<comment type="caution">
    <text evidence="1">The sequence shown here is derived from an EMBL/GenBank/DDBJ whole genome shotgun (WGS) entry which is preliminary data.</text>
</comment>
<proteinExistence type="predicted"/>
<dbReference type="EMBL" id="RBTP01000015">
    <property type="protein sequence ID" value="RMT83385.1"/>
    <property type="molecule type" value="Genomic_DNA"/>
</dbReference>
<organism evidence="1 2">
    <name type="scientific">Pseudomonas viridiflava</name>
    <name type="common">Phytomonas viridiflava</name>
    <dbReference type="NCBI Taxonomy" id="33069"/>
    <lineage>
        <taxon>Bacteria</taxon>
        <taxon>Pseudomonadati</taxon>
        <taxon>Pseudomonadota</taxon>
        <taxon>Gammaproteobacteria</taxon>
        <taxon>Pseudomonadales</taxon>
        <taxon>Pseudomonadaceae</taxon>
        <taxon>Pseudomonas</taxon>
    </lineage>
</organism>
<dbReference type="AlphaFoldDB" id="A0A3M5PGF0"/>
<evidence type="ECO:0000313" key="2">
    <source>
        <dbReference type="Proteomes" id="UP000273854"/>
    </source>
</evidence>
<evidence type="ECO:0000313" key="1">
    <source>
        <dbReference type="EMBL" id="RMT83385.1"/>
    </source>
</evidence>
<gene>
    <name evidence="1" type="ORF">ALP40_04406</name>
</gene>
<dbReference type="InterPro" id="IPR025990">
    <property type="entry name" value="zinc_ribbon_bacterial"/>
</dbReference>
<dbReference type="Proteomes" id="UP000273854">
    <property type="component" value="Unassembled WGS sequence"/>
</dbReference>
<accession>A0A3M5PGF0</accession>
<protein>
    <recommendedName>
        <fullName evidence="3">CPXCG motif-containing cysteine-rich protein</fullName>
    </recommendedName>
</protein>
<evidence type="ECO:0008006" key="3">
    <source>
        <dbReference type="Google" id="ProtNLM"/>
    </source>
</evidence>
<name>A0A3M5PGF0_PSEVI</name>
<sequence length="107" mass="12377">MVVRSDGIEFAHHALLLESDRVKRRQVFHDNLQRMAQLYAQLIPETAMQELQSYDCPYCGEPVEALLDLSGGDQQYIEDCQVCCRPIVFDLQTDGEQWTLDVRTENE</sequence>
<dbReference type="Pfam" id="PF14255">
    <property type="entry name" value="Zn_ribbon_21"/>
    <property type="match status" value="1"/>
</dbReference>
<reference evidence="1 2" key="1">
    <citation type="submission" date="2018-08" db="EMBL/GenBank/DDBJ databases">
        <title>Recombination of ecologically and evolutionarily significant loci maintains genetic cohesion in the Pseudomonas syringae species complex.</title>
        <authorList>
            <person name="Dillon M."/>
            <person name="Thakur S."/>
            <person name="Almeida R.N.D."/>
            <person name="Weir B.S."/>
            <person name="Guttman D.S."/>
        </authorList>
    </citation>
    <scope>NUCLEOTIDE SEQUENCE [LARGE SCALE GENOMIC DNA]</scope>
    <source>
        <strain evidence="1 2">ICMP 19473</strain>
    </source>
</reference>